<dbReference type="PANTHER" id="PTHR33877:SF2">
    <property type="entry name" value="OS07G0170200 PROTEIN"/>
    <property type="match status" value="1"/>
</dbReference>
<dbReference type="Gene3D" id="1.10.30.50">
    <property type="match status" value="1"/>
</dbReference>
<dbReference type="Pfam" id="PF01844">
    <property type="entry name" value="HNH"/>
    <property type="match status" value="1"/>
</dbReference>
<dbReference type="PANTHER" id="PTHR33877">
    <property type="entry name" value="SLL1193 PROTEIN"/>
    <property type="match status" value="1"/>
</dbReference>
<dbReference type="GO" id="GO:0008270">
    <property type="term" value="F:zinc ion binding"/>
    <property type="evidence" value="ECO:0007669"/>
    <property type="project" value="InterPro"/>
</dbReference>
<dbReference type="Proteomes" id="UP000419138">
    <property type="component" value="Unassembled WGS sequence"/>
</dbReference>
<keyword evidence="3" id="KW-1185">Reference proteome</keyword>
<reference evidence="2 3" key="1">
    <citation type="submission" date="2019-05" db="EMBL/GenBank/DDBJ databases">
        <title>Comparative genomics and metabolomics analyses of clavulanic acid producing Streptomyces species provides insight into specialized metabolism and evolution of beta-lactam biosynthetic gene clusters.</title>
        <authorList>
            <person name="Moore M.A."/>
            <person name="Cruz-Morales P."/>
            <person name="Barona Gomez F."/>
            <person name="Kapil T."/>
        </authorList>
    </citation>
    <scope>NUCLEOTIDE SEQUENCE [LARGE SCALE GENOMIC DNA]</scope>
    <source>
        <strain evidence="2 3">NRRL 5741</strain>
    </source>
</reference>
<dbReference type="GO" id="GO:0004519">
    <property type="term" value="F:endonuclease activity"/>
    <property type="evidence" value="ECO:0007669"/>
    <property type="project" value="UniProtKB-KW"/>
</dbReference>
<gene>
    <name evidence="2" type="ORF">FF041_23965</name>
</gene>
<dbReference type="InterPro" id="IPR002711">
    <property type="entry name" value="HNH"/>
</dbReference>
<evidence type="ECO:0000313" key="3">
    <source>
        <dbReference type="Proteomes" id="UP000419138"/>
    </source>
</evidence>
<name>A0A646KLF0_STRJU</name>
<sequence>MLLSDRAFRLHLAAICWTARHGTACVIPSKGISQLFPVRQARKAADELVAASLWATRIDGDFLITHDAFSVDRDPEYGPGQRERIYSRDGHRCGRCGATDDLTLDHIHPRSRAGGDSDENLATLCRSCNSAKGARI</sequence>
<proteinExistence type="predicted"/>
<feature type="domain" description="HNH nuclease" evidence="1">
    <location>
        <begin position="80"/>
        <end position="130"/>
    </location>
</feature>
<protein>
    <submittedName>
        <fullName evidence="2">HNH endonuclease</fullName>
    </submittedName>
</protein>
<evidence type="ECO:0000313" key="2">
    <source>
        <dbReference type="EMBL" id="MQT03132.1"/>
    </source>
</evidence>
<dbReference type="EMBL" id="VCLA01000164">
    <property type="protein sequence ID" value="MQT03132.1"/>
    <property type="molecule type" value="Genomic_DNA"/>
</dbReference>
<keyword evidence="2" id="KW-0378">Hydrolase</keyword>
<accession>A0A646KLF0</accession>
<dbReference type="GO" id="GO:0003676">
    <property type="term" value="F:nucleic acid binding"/>
    <property type="evidence" value="ECO:0007669"/>
    <property type="project" value="InterPro"/>
</dbReference>
<dbReference type="AlphaFoldDB" id="A0A646KLF0"/>
<dbReference type="InterPro" id="IPR003615">
    <property type="entry name" value="HNH_nuc"/>
</dbReference>
<dbReference type="InterPro" id="IPR052892">
    <property type="entry name" value="NA-targeting_endonuclease"/>
</dbReference>
<comment type="caution">
    <text evidence="2">The sequence shown here is derived from an EMBL/GenBank/DDBJ whole genome shotgun (WGS) entry which is preliminary data.</text>
</comment>
<keyword evidence="2" id="KW-0255">Endonuclease</keyword>
<dbReference type="SMART" id="SM00507">
    <property type="entry name" value="HNHc"/>
    <property type="match status" value="1"/>
</dbReference>
<dbReference type="OrthoDB" id="4578716at2"/>
<organism evidence="2 3">
    <name type="scientific">Streptomyces jumonjinensis</name>
    <dbReference type="NCBI Taxonomy" id="1945"/>
    <lineage>
        <taxon>Bacteria</taxon>
        <taxon>Bacillati</taxon>
        <taxon>Actinomycetota</taxon>
        <taxon>Actinomycetes</taxon>
        <taxon>Kitasatosporales</taxon>
        <taxon>Streptomycetaceae</taxon>
        <taxon>Streptomyces</taxon>
    </lineage>
</organism>
<evidence type="ECO:0000259" key="1">
    <source>
        <dbReference type="SMART" id="SM00507"/>
    </source>
</evidence>
<keyword evidence="2" id="KW-0540">Nuclease</keyword>
<dbReference type="CDD" id="cd00085">
    <property type="entry name" value="HNHc"/>
    <property type="match status" value="1"/>
</dbReference>